<feature type="chain" id="PRO_5045135905" description="Lysozyme inhibitor LprI N-terminal domain-containing protein" evidence="1">
    <location>
        <begin position="21"/>
        <end position="150"/>
    </location>
</feature>
<evidence type="ECO:0000256" key="1">
    <source>
        <dbReference type="SAM" id="SignalP"/>
    </source>
</evidence>
<keyword evidence="3" id="KW-1185">Reference proteome</keyword>
<evidence type="ECO:0000313" key="2">
    <source>
        <dbReference type="EMBL" id="MDV5167575.1"/>
    </source>
</evidence>
<feature type="signal peptide" evidence="1">
    <location>
        <begin position="1"/>
        <end position="20"/>
    </location>
</feature>
<evidence type="ECO:0008006" key="4">
    <source>
        <dbReference type="Google" id="ProtNLM"/>
    </source>
</evidence>
<organism evidence="2 3">
    <name type="scientific">Photobacterium rosenbergii</name>
    <dbReference type="NCBI Taxonomy" id="294936"/>
    <lineage>
        <taxon>Bacteria</taxon>
        <taxon>Pseudomonadati</taxon>
        <taxon>Pseudomonadota</taxon>
        <taxon>Gammaproteobacteria</taxon>
        <taxon>Vibrionales</taxon>
        <taxon>Vibrionaceae</taxon>
        <taxon>Photobacterium</taxon>
    </lineage>
</organism>
<reference evidence="2 3" key="1">
    <citation type="submission" date="2023-10" db="EMBL/GenBank/DDBJ databases">
        <title>Marine bacteria isolated from horseshoe crab.</title>
        <authorList>
            <person name="Cheng T.H."/>
        </authorList>
    </citation>
    <scope>NUCLEOTIDE SEQUENCE [LARGE SCALE GENOMIC DNA]</scope>
    <source>
        <strain evidence="2 3">HSC6</strain>
    </source>
</reference>
<name>A0ABU3ZBV6_9GAMM</name>
<keyword evidence="1" id="KW-0732">Signal</keyword>
<proteinExistence type="predicted"/>
<sequence length="150" mass="17324">MKWYSSLAVVIVISACSSQANVSEIAQQKTQYIQNECYENEESALNDAFKTFMSDRQEELGGLRASLSDENYDQLDYALKHFVTYWDQLQTERNQACEQHATCEFIQIKTPSLQANNEFCDGTDFEYSVSRAKIINFFSDIERLELQQSP</sequence>
<comment type="caution">
    <text evidence="2">The sequence shown here is derived from an EMBL/GenBank/DDBJ whole genome shotgun (WGS) entry which is preliminary data.</text>
</comment>
<evidence type="ECO:0000313" key="3">
    <source>
        <dbReference type="Proteomes" id="UP001186452"/>
    </source>
</evidence>
<dbReference type="PROSITE" id="PS51257">
    <property type="entry name" value="PROKAR_LIPOPROTEIN"/>
    <property type="match status" value="1"/>
</dbReference>
<dbReference type="RefSeq" id="WP_317520141.1">
    <property type="nucleotide sequence ID" value="NZ_JAWJZI010000001.1"/>
</dbReference>
<dbReference type="EMBL" id="JAWJZI010000001">
    <property type="protein sequence ID" value="MDV5167575.1"/>
    <property type="molecule type" value="Genomic_DNA"/>
</dbReference>
<protein>
    <recommendedName>
        <fullName evidence="4">Lysozyme inhibitor LprI N-terminal domain-containing protein</fullName>
    </recommendedName>
</protein>
<dbReference type="Proteomes" id="UP001186452">
    <property type="component" value="Unassembled WGS sequence"/>
</dbReference>
<accession>A0ABU3ZBV6</accession>
<gene>
    <name evidence="2" type="ORF">R2X38_01020</name>
</gene>